<evidence type="ECO:0000313" key="7">
    <source>
        <dbReference type="EMBL" id="KRM52479.1"/>
    </source>
</evidence>
<evidence type="ECO:0000256" key="4">
    <source>
        <dbReference type="ARBA" id="ARBA00022833"/>
    </source>
</evidence>
<keyword evidence="8" id="KW-1185">Reference proteome</keyword>
<keyword evidence="6" id="KW-0175">Coiled coil</keyword>
<dbReference type="GO" id="GO:0006260">
    <property type="term" value="P:DNA replication"/>
    <property type="evidence" value="ECO:0007669"/>
    <property type="project" value="UniProtKB-KW"/>
</dbReference>
<dbReference type="RefSeq" id="WP_057906573.1">
    <property type="nucleotide sequence ID" value="NZ_AYYZ01000020.1"/>
</dbReference>
<evidence type="ECO:0008006" key="9">
    <source>
        <dbReference type="Google" id="ProtNLM"/>
    </source>
</evidence>
<dbReference type="AlphaFoldDB" id="A0A0R1ZDN9"/>
<gene>
    <name evidence="7" type="ORF">FC64_GL000522</name>
</gene>
<evidence type="ECO:0000256" key="2">
    <source>
        <dbReference type="ARBA" id="ARBA00022705"/>
    </source>
</evidence>
<sequence>MDKGELYDSFETMEAQANEMAATLSLMRNQMTQIIEKNNQLEVENTHLRERLAELENNKKTKKNSGLSRSRQNLENLYHEGFHVCTQYFGSRRTDDECIFCQDIIYGEKWREIDGDSKGK</sequence>
<name>A0A0R1ZDN9_9LACO</name>
<accession>A0A0R1ZDN9</accession>
<evidence type="ECO:0000313" key="8">
    <source>
        <dbReference type="Proteomes" id="UP000051291"/>
    </source>
</evidence>
<proteinExistence type="predicted"/>
<dbReference type="InterPro" id="IPR010377">
    <property type="entry name" value="YabA"/>
</dbReference>
<dbReference type="STRING" id="1423820.FC64_GL000522"/>
<dbReference type="PATRIC" id="fig|1423820.4.peg.526"/>
<evidence type="ECO:0000256" key="3">
    <source>
        <dbReference type="ARBA" id="ARBA00022723"/>
    </source>
</evidence>
<protein>
    <recommendedName>
        <fullName evidence="9">Initiation-control protein YabA</fullName>
    </recommendedName>
</protein>
<keyword evidence="1" id="KW-0963">Cytoplasm</keyword>
<keyword evidence="2" id="KW-0235">DNA replication</keyword>
<evidence type="ECO:0000256" key="1">
    <source>
        <dbReference type="ARBA" id="ARBA00022490"/>
    </source>
</evidence>
<dbReference type="Pfam" id="PF06156">
    <property type="entry name" value="YabA"/>
    <property type="match status" value="1"/>
</dbReference>
<feature type="coiled-coil region" evidence="6">
    <location>
        <begin position="24"/>
        <end position="65"/>
    </location>
</feature>
<comment type="caution">
    <text evidence="7">The sequence shown here is derived from an EMBL/GenBank/DDBJ whole genome shotgun (WGS) entry which is preliminary data.</text>
</comment>
<dbReference type="GO" id="GO:0008156">
    <property type="term" value="P:negative regulation of DNA replication"/>
    <property type="evidence" value="ECO:0007669"/>
    <property type="project" value="UniProtKB-KW"/>
</dbReference>
<dbReference type="GO" id="GO:0046872">
    <property type="term" value="F:metal ion binding"/>
    <property type="evidence" value="ECO:0007669"/>
    <property type="project" value="UniProtKB-KW"/>
</dbReference>
<reference evidence="7 8" key="1">
    <citation type="journal article" date="2015" name="Genome Announc.">
        <title>Expanding the biotechnology potential of lactobacilli through comparative genomics of 213 strains and associated genera.</title>
        <authorList>
            <person name="Sun Z."/>
            <person name="Harris H.M."/>
            <person name="McCann A."/>
            <person name="Guo C."/>
            <person name="Argimon S."/>
            <person name="Zhang W."/>
            <person name="Yang X."/>
            <person name="Jeffery I.B."/>
            <person name="Cooney J.C."/>
            <person name="Kagawa T.F."/>
            <person name="Liu W."/>
            <person name="Song Y."/>
            <person name="Salvetti E."/>
            <person name="Wrobel A."/>
            <person name="Rasinkangas P."/>
            <person name="Parkhill J."/>
            <person name="Rea M.C."/>
            <person name="O'Sullivan O."/>
            <person name="Ritari J."/>
            <person name="Douillard F.P."/>
            <person name="Paul Ross R."/>
            <person name="Yang R."/>
            <person name="Briner A.E."/>
            <person name="Felis G.E."/>
            <person name="de Vos W.M."/>
            <person name="Barrangou R."/>
            <person name="Klaenhammer T.R."/>
            <person name="Caufield P.W."/>
            <person name="Cui Y."/>
            <person name="Zhang H."/>
            <person name="O'Toole P.W."/>
        </authorList>
    </citation>
    <scope>NUCLEOTIDE SEQUENCE [LARGE SCALE GENOMIC DNA]</scope>
    <source>
        <strain evidence="7 8">DSM 20653</strain>
    </source>
</reference>
<organism evidence="7 8">
    <name type="scientific">Ligilactobacillus araffinosus DSM 20653</name>
    <dbReference type="NCBI Taxonomy" id="1423820"/>
    <lineage>
        <taxon>Bacteria</taxon>
        <taxon>Bacillati</taxon>
        <taxon>Bacillota</taxon>
        <taxon>Bacilli</taxon>
        <taxon>Lactobacillales</taxon>
        <taxon>Lactobacillaceae</taxon>
        <taxon>Ligilactobacillus</taxon>
    </lineage>
</organism>
<dbReference type="EMBL" id="AYYZ01000020">
    <property type="protein sequence ID" value="KRM52479.1"/>
    <property type="molecule type" value="Genomic_DNA"/>
</dbReference>
<dbReference type="PIRSF" id="PIRSF021439">
    <property type="entry name" value="DUF972"/>
    <property type="match status" value="1"/>
</dbReference>
<keyword evidence="3" id="KW-0479">Metal-binding</keyword>
<evidence type="ECO:0000256" key="6">
    <source>
        <dbReference type="SAM" id="Coils"/>
    </source>
</evidence>
<evidence type="ECO:0000256" key="5">
    <source>
        <dbReference type="ARBA" id="ARBA00022880"/>
    </source>
</evidence>
<dbReference type="Proteomes" id="UP000051291">
    <property type="component" value="Unassembled WGS sequence"/>
</dbReference>
<keyword evidence="4" id="KW-0862">Zinc</keyword>
<keyword evidence="5" id="KW-0236">DNA replication inhibitor</keyword>